<dbReference type="PANTHER" id="PTHR40841:SF2">
    <property type="entry name" value="SIDEROPHORE-DEGRADING ESTERASE (EUROFUNG)"/>
    <property type="match status" value="1"/>
</dbReference>
<organism evidence="3 4">
    <name type="scientific">Sporothrix brasiliensis 5110</name>
    <dbReference type="NCBI Taxonomy" id="1398154"/>
    <lineage>
        <taxon>Eukaryota</taxon>
        <taxon>Fungi</taxon>
        <taxon>Dikarya</taxon>
        <taxon>Ascomycota</taxon>
        <taxon>Pezizomycotina</taxon>
        <taxon>Sordariomycetes</taxon>
        <taxon>Sordariomycetidae</taxon>
        <taxon>Ophiostomatales</taxon>
        <taxon>Ophiostomataceae</taxon>
        <taxon>Sporothrix</taxon>
    </lineage>
</organism>
<evidence type="ECO:0000256" key="2">
    <source>
        <dbReference type="ARBA" id="ARBA00022801"/>
    </source>
</evidence>
<evidence type="ECO:0000313" key="4">
    <source>
        <dbReference type="Proteomes" id="UP000031575"/>
    </source>
</evidence>
<reference evidence="3 4" key="1">
    <citation type="journal article" date="2014" name="BMC Genomics">
        <title>Comparative genomics of the major fungal agents of human and animal Sporotrichosis: Sporothrix schenckii and Sporothrix brasiliensis.</title>
        <authorList>
            <person name="Teixeira M.M."/>
            <person name="de Almeida L.G."/>
            <person name="Kubitschek-Barreira P."/>
            <person name="Alves F.L."/>
            <person name="Kioshima E.S."/>
            <person name="Abadio A.K."/>
            <person name="Fernandes L."/>
            <person name="Derengowski L.S."/>
            <person name="Ferreira K.S."/>
            <person name="Souza R.C."/>
            <person name="Ruiz J.C."/>
            <person name="de Andrade N.C."/>
            <person name="Paes H.C."/>
            <person name="Nicola A.M."/>
            <person name="Albuquerque P."/>
            <person name="Gerber A.L."/>
            <person name="Martins V.P."/>
            <person name="Peconick L.D."/>
            <person name="Neto A.V."/>
            <person name="Chaucanez C.B."/>
            <person name="Silva P.A."/>
            <person name="Cunha O.L."/>
            <person name="de Oliveira F.F."/>
            <person name="dos Santos T.C."/>
            <person name="Barros A.L."/>
            <person name="Soares M.A."/>
            <person name="de Oliveira L.M."/>
            <person name="Marini M.M."/>
            <person name="Villalobos-Duno H."/>
            <person name="Cunha M.M."/>
            <person name="de Hoog S."/>
            <person name="da Silveira J.F."/>
            <person name="Henrissat B."/>
            <person name="Nino-Vega G.A."/>
            <person name="Cisalpino P.S."/>
            <person name="Mora-Montes H.M."/>
            <person name="Almeida S.R."/>
            <person name="Stajich J.E."/>
            <person name="Lopes-Bezerra L.M."/>
            <person name="Vasconcelos A.T."/>
            <person name="Felipe M.S."/>
        </authorList>
    </citation>
    <scope>NUCLEOTIDE SEQUENCE [LARGE SCALE GENOMIC DNA]</scope>
    <source>
        <strain evidence="3 4">5110</strain>
    </source>
</reference>
<dbReference type="AlphaFoldDB" id="A0A0C2ISV7"/>
<dbReference type="HOGENOM" id="CLU_039834_3_0_1"/>
<name>A0A0C2ISV7_9PEZI</name>
<evidence type="ECO:0000313" key="3">
    <source>
        <dbReference type="EMBL" id="KIH89935.1"/>
    </source>
</evidence>
<comment type="similarity">
    <text evidence="1">Belongs to the esterase D family.</text>
</comment>
<dbReference type="EMBL" id="AWTV01000008">
    <property type="protein sequence ID" value="KIH89935.1"/>
    <property type="molecule type" value="Genomic_DNA"/>
</dbReference>
<accession>A0A0C2ISV7</accession>
<evidence type="ECO:0008006" key="5">
    <source>
        <dbReference type="Google" id="ProtNLM"/>
    </source>
</evidence>
<dbReference type="OrthoDB" id="446683at2759"/>
<dbReference type="InterPro" id="IPR029058">
    <property type="entry name" value="AB_hydrolase_fold"/>
</dbReference>
<sequence length="328" mass="36222">MTKATVATHSVPNTRQTVIDTEHGPFQVMVSWPLDWHADGTPKDAAEDVAAVPVIFVLDGNAYFLSATDIARRQQYEAKRKSIIVAIGYPDAETETVYVPARRSFDLTPPAKKGLPQWPVKDADGREVTDGDGHPVYMKLGGAATFHATLVDVIIPLLSRELLPSLPAWDRLATRVLSGHSFGGLFTLYALFTSPGLFDVYMAASPSIWFNDASIVAEQEAAFLGQPPPAAADGRQKPVLYLNSGTGEELDVLPKPDDTDATFKERQDFLAEKHMCTNTRAMAARLQKTEHFADVWLQEFAYEDHMSAAVVALQRGMNKLHREWWVGK</sequence>
<dbReference type="VEuPathDB" id="FungiDB:SPBR_00853"/>
<comment type="caution">
    <text evidence="3">The sequence shown here is derived from an EMBL/GenBank/DDBJ whole genome shotgun (WGS) entry which is preliminary data.</text>
</comment>
<protein>
    <recommendedName>
        <fullName evidence="5">Siderophore esterase IroE-like protein</fullName>
    </recommendedName>
</protein>
<dbReference type="GO" id="GO:0016788">
    <property type="term" value="F:hydrolase activity, acting on ester bonds"/>
    <property type="evidence" value="ECO:0007669"/>
    <property type="project" value="TreeGrafter"/>
</dbReference>
<dbReference type="Gene3D" id="3.40.50.1820">
    <property type="entry name" value="alpha/beta hydrolase"/>
    <property type="match status" value="1"/>
</dbReference>
<dbReference type="InterPro" id="IPR000801">
    <property type="entry name" value="Esterase-like"/>
</dbReference>
<gene>
    <name evidence="3" type="ORF">SPBR_00853</name>
</gene>
<evidence type="ECO:0000256" key="1">
    <source>
        <dbReference type="ARBA" id="ARBA00005622"/>
    </source>
</evidence>
<dbReference type="Proteomes" id="UP000031575">
    <property type="component" value="Unassembled WGS sequence"/>
</dbReference>
<dbReference type="PANTHER" id="PTHR40841">
    <property type="entry name" value="SIDEROPHORE TRIACETYLFUSARININE C ESTERASE"/>
    <property type="match status" value="1"/>
</dbReference>
<dbReference type="GeneID" id="63674093"/>
<dbReference type="SUPFAM" id="SSF53474">
    <property type="entry name" value="alpha/beta-Hydrolases"/>
    <property type="match status" value="1"/>
</dbReference>
<dbReference type="RefSeq" id="XP_040617945.1">
    <property type="nucleotide sequence ID" value="XM_040759172.1"/>
</dbReference>
<dbReference type="Pfam" id="PF00756">
    <property type="entry name" value="Esterase"/>
    <property type="match status" value="1"/>
</dbReference>
<keyword evidence="2" id="KW-0378">Hydrolase</keyword>
<proteinExistence type="inferred from homology"/>
<dbReference type="InterPro" id="IPR052558">
    <property type="entry name" value="Siderophore_Hydrolase_D"/>
</dbReference>
<keyword evidence="4" id="KW-1185">Reference proteome</keyword>